<dbReference type="EMBL" id="CP136964">
    <property type="protein sequence ID" value="WOS96433.1"/>
    <property type="molecule type" value="Genomic_DNA"/>
</dbReference>
<protein>
    <recommendedName>
        <fullName evidence="6">Ribosomal protein L11 methyltransferase</fullName>
        <shortName evidence="6">L11 Mtase</shortName>
        <ecNumber evidence="6">2.1.1.-</ecNumber>
    </recommendedName>
</protein>
<evidence type="ECO:0000256" key="6">
    <source>
        <dbReference type="HAMAP-Rule" id="MF_00735"/>
    </source>
</evidence>
<dbReference type="PANTHER" id="PTHR43648">
    <property type="entry name" value="ELECTRON TRANSFER FLAVOPROTEIN BETA SUBUNIT LYSINE METHYLTRANSFERASE"/>
    <property type="match status" value="1"/>
</dbReference>
<dbReference type="GO" id="GO:0032259">
    <property type="term" value="P:methylation"/>
    <property type="evidence" value="ECO:0007669"/>
    <property type="project" value="UniProtKB-KW"/>
</dbReference>
<dbReference type="InterPro" id="IPR050078">
    <property type="entry name" value="Ribosomal_L11_MeTrfase_PrmA"/>
</dbReference>
<dbReference type="InterPro" id="IPR029063">
    <property type="entry name" value="SAM-dependent_MTases_sf"/>
</dbReference>
<keyword evidence="4 6" id="KW-0808">Transferase</keyword>
<evidence type="ECO:0000256" key="2">
    <source>
        <dbReference type="ARBA" id="ARBA00022490"/>
    </source>
</evidence>
<dbReference type="Pfam" id="PF06325">
    <property type="entry name" value="PrmA"/>
    <property type="match status" value="1"/>
</dbReference>
<accession>A0AAF0YID4</accession>
<dbReference type="GO" id="GO:0008276">
    <property type="term" value="F:protein methyltransferase activity"/>
    <property type="evidence" value="ECO:0007669"/>
    <property type="project" value="UniProtKB-UniRule"/>
</dbReference>
<keyword evidence="7" id="KW-0689">Ribosomal protein</keyword>
<proteinExistence type="inferred from homology"/>
<comment type="function">
    <text evidence="6">Methylates ribosomal protein L11.</text>
</comment>
<sequence length="310" mass="35467">MKWYKISLHSQIENEAPLSLFLTDISNGISVDYSVDLMKSNIDDFEHKFRLNESDYPESDIRISVYYDETENLDEKLNLINQFISENEEIINRDEIEVTVDTVEEADWENEWKKYFHSFRVSESFVIVPSWEMDDYEYDANDRLIKLDPGMAFGTGDHPTTSMCLTFIEKIIRPEHKVIDVGTGSGILTIGAYLMDARDLTATDIDTLSLKVAEENFKLNDTKPVDLRAADLLKNDKKNYDIVVANILAHVIEDMITDSYRVLNDGGYFISSGIIVEKKEDILSQLKDAGFSIIEVLEDDGWVSILSKKG</sequence>
<keyword evidence="8" id="KW-1185">Reference proteome</keyword>
<feature type="binding site" evidence="6">
    <location>
        <position position="204"/>
    </location>
    <ligand>
        <name>S-adenosyl-L-methionine</name>
        <dbReference type="ChEBI" id="CHEBI:59789"/>
    </ligand>
</feature>
<dbReference type="NCBIfam" id="TIGR00406">
    <property type="entry name" value="prmA"/>
    <property type="match status" value="1"/>
</dbReference>
<dbReference type="SUPFAM" id="SSF53335">
    <property type="entry name" value="S-adenosyl-L-methionine-dependent methyltransferases"/>
    <property type="match status" value="1"/>
</dbReference>
<dbReference type="PANTHER" id="PTHR43648:SF1">
    <property type="entry name" value="ELECTRON TRANSFER FLAVOPROTEIN BETA SUBUNIT LYSINE METHYLTRANSFERASE"/>
    <property type="match status" value="1"/>
</dbReference>
<dbReference type="RefSeq" id="WP_102167350.1">
    <property type="nucleotide sequence ID" value="NZ_CP136964.1"/>
</dbReference>
<dbReference type="GO" id="GO:0005840">
    <property type="term" value="C:ribosome"/>
    <property type="evidence" value="ECO:0007669"/>
    <property type="project" value="UniProtKB-KW"/>
</dbReference>
<evidence type="ECO:0000313" key="8">
    <source>
        <dbReference type="Proteomes" id="UP000243626"/>
    </source>
</evidence>
<keyword evidence="3 6" id="KW-0489">Methyltransferase</keyword>
<dbReference type="HAMAP" id="MF_00735">
    <property type="entry name" value="Methyltr_PrmA"/>
    <property type="match status" value="1"/>
</dbReference>
<feature type="binding site" evidence="6">
    <location>
        <position position="161"/>
    </location>
    <ligand>
        <name>S-adenosyl-L-methionine</name>
        <dbReference type="ChEBI" id="CHEBI:59789"/>
    </ligand>
</feature>
<comment type="similarity">
    <text evidence="1 6">Belongs to the methyltransferase superfamily. PrmA family.</text>
</comment>
<gene>
    <name evidence="6 7" type="primary">prmA</name>
    <name evidence="7" type="ORF">CJ229_001430</name>
</gene>
<dbReference type="CDD" id="cd02440">
    <property type="entry name" value="AdoMet_MTases"/>
    <property type="match status" value="1"/>
</dbReference>
<comment type="catalytic activity">
    <reaction evidence="6">
        <text>L-lysyl-[protein] + 3 S-adenosyl-L-methionine = N(6),N(6),N(6)-trimethyl-L-lysyl-[protein] + 3 S-adenosyl-L-homocysteine + 3 H(+)</text>
        <dbReference type="Rhea" id="RHEA:54192"/>
        <dbReference type="Rhea" id="RHEA-COMP:9752"/>
        <dbReference type="Rhea" id="RHEA-COMP:13826"/>
        <dbReference type="ChEBI" id="CHEBI:15378"/>
        <dbReference type="ChEBI" id="CHEBI:29969"/>
        <dbReference type="ChEBI" id="CHEBI:57856"/>
        <dbReference type="ChEBI" id="CHEBI:59789"/>
        <dbReference type="ChEBI" id="CHEBI:61961"/>
    </reaction>
</comment>
<evidence type="ECO:0000256" key="1">
    <source>
        <dbReference type="ARBA" id="ARBA00009741"/>
    </source>
</evidence>
<dbReference type="KEGG" id="nmy:CJ229_001430"/>
<dbReference type="GO" id="GO:0005737">
    <property type="term" value="C:cytoplasm"/>
    <property type="evidence" value="ECO:0007669"/>
    <property type="project" value="UniProtKB-SubCell"/>
</dbReference>
<reference evidence="8" key="1">
    <citation type="submission" date="2017-09" db="EMBL/GenBank/DDBJ databases">
        <title>Bacterial strain isolated from the female urinary microbiota.</title>
        <authorList>
            <person name="Thomas-White K."/>
            <person name="Kumar N."/>
            <person name="Forster S."/>
            <person name="Putonti C."/>
            <person name="Lawley T."/>
            <person name="Wolfe A.J."/>
        </authorList>
    </citation>
    <scope>NUCLEOTIDE SEQUENCE [LARGE SCALE GENOMIC DNA]</scope>
    <source>
        <strain evidence="8">UMB0959</strain>
    </source>
</reference>
<organism evidence="7 8">
    <name type="scientific">Nosocomiicoccus massiliensis</name>
    <dbReference type="NCBI Taxonomy" id="1232430"/>
    <lineage>
        <taxon>Bacteria</taxon>
        <taxon>Bacillati</taxon>
        <taxon>Bacillota</taxon>
        <taxon>Bacilli</taxon>
        <taxon>Bacillales</taxon>
        <taxon>Staphylococcaceae</taxon>
        <taxon>Nosocomiicoccus</taxon>
    </lineage>
</organism>
<dbReference type="Gene3D" id="3.40.50.150">
    <property type="entry name" value="Vaccinia Virus protein VP39"/>
    <property type="match status" value="1"/>
</dbReference>
<feature type="binding site" evidence="6">
    <location>
        <position position="182"/>
    </location>
    <ligand>
        <name>S-adenosyl-L-methionine</name>
        <dbReference type="ChEBI" id="CHEBI:59789"/>
    </ligand>
</feature>
<evidence type="ECO:0000256" key="3">
    <source>
        <dbReference type="ARBA" id="ARBA00022603"/>
    </source>
</evidence>
<evidence type="ECO:0000256" key="4">
    <source>
        <dbReference type="ARBA" id="ARBA00022679"/>
    </source>
</evidence>
<comment type="subcellular location">
    <subcellularLocation>
        <location evidence="6">Cytoplasm</location>
    </subcellularLocation>
</comment>
<keyword evidence="7" id="KW-0687">Ribonucleoprotein</keyword>
<evidence type="ECO:0000256" key="5">
    <source>
        <dbReference type="ARBA" id="ARBA00022691"/>
    </source>
</evidence>
<dbReference type="Proteomes" id="UP000243626">
    <property type="component" value="Chromosome"/>
</dbReference>
<dbReference type="InterPro" id="IPR004498">
    <property type="entry name" value="Ribosomal_PrmA_MeTrfase"/>
</dbReference>
<dbReference type="PIRSF" id="PIRSF000401">
    <property type="entry name" value="RPL11_MTase"/>
    <property type="match status" value="1"/>
</dbReference>
<evidence type="ECO:0000313" key="7">
    <source>
        <dbReference type="EMBL" id="WOS96433.1"/>
    </source>
</evidence>
<keyword evidence="5 6" id="KW-0949">S-adenosyl-L-methionine</keyword>
<feature type="binding site" evidence="6">
    <location>
        <position position="246"/>
    </location>
    <ligand>
        <name>S-adenosyl-L-methionine</name>
        <dbReference type="ChEBI" id="CHEBI:59789"/>
    </ligand>
</feature>
<dbReference type="EC" id="2.1.1.-" evidence="6"/>
<name>A0AAF0YID4_9STAP</name>
<dbReference type="AlphaFoldDB" id="A0AAF0YID4"/>
<keyword evidence="2 6" id="KW-0963">Cytoplasm</keyword>